<feature type="transmembrane region" description="Helical" evidence="10">
    <location>
        <begin position="285"/>
        <end position="307"/>
    </location>
</feature>
<evidence type="ECO:0000313" key="13">
    <source>
        <dbReference type="EMBL" id="OHW62085.1"/>
    </source>
</evidence>
<comment type="subcellular location">
    <subcellularLocation>
        <location evidence="1">Cell membrane</location>
        <topology evidence="1">Multi-pass membrane protein</topology>
    </subcellularLocation>
</comment>
<dbReference type="CDD" id="cd18773">
    <property type="entry name" value="PDC1_HK_sensor"/>
    <property type="match status" value="1"/>
</dbReference>
<feature type="transmembrane region" description="Helical" evidence="10">
    <location>
        <begin position="12"/>
        <end position="30"/>
    </location>
</feature>
<dbReference type="SMART" id="SM00304">
    <property type="entry name" value="HAMP"/>
    <property type="match status" value="1"/>
</dbReference>
<dbReference type="Pfam" id="PF00015">
    <property type="entry name" value="MCPsignal"/>
    <property type="match status" value="1"/>
</dbReference>
<dbReference type="InterPro" id="IPR004089">
    <property type="entry name" value="MCPsignal_dom"/>
</dbReference>
<dbReference type="GO" id="GO:0006935">
    <property type="term" value="P:chemotaxis"/>
    <property type="evidence" value="ECO:0007669"/>
    <property type="project" value="UniProtKB-KW"/>
</dbReference>
<dbReference type="OrthoDB" id="597657at2"/>
<evidence type="ECO:0000256" key="10">
    <source>
        <dbReference type="SAM" id="Phobius"/>
    </source>
</evidence>
<evidence type="ECO:0000256" key="1">
    <source>
        <dbReference type="ARBA" id="ARBA00004651"/>
    </source>
</evidence>
<evidence type="ECO:0000256" key="2">
    <source>
        <dbReference type="ARBA" id="ARBA00022475"/>
    </source>
</evidence>
<name>A0A1S1V6M1_9FIRM</name>
<keyword evidence="14" id="KW-1185">Reference proteome</keyword>
<dbReference type="SUPFAM" id="SSF58104">
    <property type="entry name" value="Methyl-accepting chemotaxis protein (MCP) signaling domain"/>
    <property type="match status" value="1"/>
</dbReference>
<evidence type="ECO:0000256" key="7">
    <source>
        <dbReference type="ARBA" id="ARBA00023224"/>
    </source>
</evidence>
<keyword evidence="3" id="KW-0145">Chemotaxis</keyword>
<evidence type="ECO:0000256" key="9">
    <source>
        <dbReference type="PROSITE-ProRule" id="PRU00284"/>
    </source>
</evidence>
<keyword evidence="5 10" id="KW-1133">Transmembrane helix</keyword>
<evidence type="ECO:0000259" key="12">
    <source>
        <dbReference type="PROSITE" id="PS50885"/>
    </source>
</evidence>
<keyword evidence="4 10" id="KW-0812">Transmembrane</keyword>
<dbReference type="GO" id="GO:0005886">
    <property type="term" value="C:plasma membrane"/>
    <property type="evidence" value="ECO:0007669"/>
    <property type="project" value="UniProtKB-SubCell"/>
</dbReference>
<dbReference type="STRING" id="39480.EUAN_15330"/>
<evidence type="ECO:0000256" key="5">
    <source>
        <dbReference type="ARBA" id="ARBA00022989"/>
    </source>
</evidence>
<feature type="domain" description="HAMP" evidence="12">
    <location>
        <begin position="305"/>
        <end position="360"/>
    </location>
</feature>
<reference evidence="13 14" key="1">
    <citation type="submission" date="2016-09" db="EMBL/GenBank/DDBJ databases">
        <title>Genome sequence of Eubacterium angustum.</title>
        <authorList>
            <person name="Poehlein A."/>
            <person name="Daniel R."/>
        </authorList>
    </citation>
    <scope>NUCLEOTIDE SEQUENCE [LARGE SCALE GENOMIC DNA]</scope>
    <source>
        <strain evidence="13 14">DSM 1989</strain>
    </source>
</reference>
<dbReference type="GO" id="GO:0007165">
    <property type="term" value="P:signal transduction"/>
    <property type="evidence" value="ECO:0007669"/>
    <property type="project" value="UniProtKB-KW"/>
</dbReference>
<evidence type="ECO:0000259" key="11">
    <source>
        <dbReference type="PROSITE" id="PS50111"/>
    </source>
</evidence>
<keyword evidence="6 10" id="KW-0472">Membrane</keyword>
<dbReference type="PROSITE" id="PS50111">
    <property type="entry name" value="CHEMOTAXIS_TRANSDUC_2"/>
    <property type="match status" value="1"/>
</dbReference>
<dbReference type="InterPro" id="IPR029151">
    <property type="entry name" value="Sensor-like_sf"/>
</dbReference>
<proteinExistence type="inferred from homology"/>
<feature type="domain" description="Methyl-accepting transducer" evidence="11">
    <location>
        <begin position="379"/>
        <end position="636"/>
    </location>
</feature>
<dbReference type="Gene3D" id="3.30.450.20">
    <property type="entry name" value="PAS domain"/>
    <property type="match status" value="1"/>
</dbReference>
<evidence type="ECO:0000256" key="8">
    <source>
        <dbReference type="ARBA" id="ARBA00029447"/>
    </source>
</evidence>
<dbReference type="SMART" id="SM00283">
    <property type="entry name" value="MA"/>
    <property type="match status" value="1"/>
</dbReference>
<accession>A0A1S1V6M1</accession>
<dbReference type="PANTHER" id="PTHR32089">
    <property type="entry name" value="METHYL-ACCEPTING CHEMOTAXIS PROTEIN MCPB"/>
    <property type="match status" value="1"/>
</dbReference>
<dbReference type="Pfam" id="PF00672">
    <property type="entry name" value="HAMP"/>
    <property type="match status" value="1"/>
</dbReference>
<sequence>MRSLKSKILSKFLPIAIIGCIALVGLAYFYSSSILKQTSSDSLENIAVRASETVEAKLDAEIRALNEIASRPEIVSAEVPLADKLKILEQRREAQGFSGIQIIDQSGRATTTDDRVFDASKQGHYTEPLATGKPYISEPFLSGDGVNFLVIFSVPIVRDGNVVGMVATVEPSTKISDIVKDIVIGESGHAVIVNSEGTLIAYPDPELVKNGFNFIDEAKSDSNLAEASEVVSKMISGEAGTGEYSFSGKKNIMGYAPVEWNGWSVGITAPVDEVLQEVNSLRGKLTVTSVIIIAAFSLLIFAVAGSITRPLKEISEYSDRITEGDFTSSIPEKLIERKDEIGVLANGFENMRQNLKSLVGRITDISDSLVKSANDLKDTSQKVSVVSTEIATTVDQMAQGATEQAQDMDLGLTRLYDLGSKMDENYENLNLINRRTEEVLGSVEDGVAIVKELTERSRESGNSVEEVYSGIIKTNNSAENIGKASELISSISEQTNLLALNSAIEAARAGEAGKGFAVVADEIRQLAEQSRESTKLIDGAVKELQSDSESSVSLIKKVKSYIEEEQEQVGMTEEKYNEILASINEVVQTIESLNESNAIMEERKNDVVNMIQNLSSISEENAAGTQEVSASTEEQNAAMQEVEMECSKLVDIASELREATYKFKI</sequence>
<keyword evidence="7 9" id="KW-0807">Transducer</keyword>
<dbReference type="Pfam" id="PF02743">
    <property type="entry name" value="dCache_1"/>
    <property type="match status" value="1"/>
</dbReference>
<evidence type="ECO:0000256" key="6">
    <source>
        <dbReference type="ARBA" id="ARBA00023136"/>
    </source>
</evidence>
<dbReference type="PANTHER" id="PTHR32089:SF112">
    <property type="entry name" value="LYSOZYME-LIKE PROTEIN-RELATED"/>
    <property type="match status" value="1"/>
</dbReference>
<dbReference type="CDD" id="cd06225">
    <property type="entry name" value="HAMP"/>
    <property type="match status" value="1"/>
</dbReference>
<comment type="similarity">
    <text evidence="8">Belongs to the methyl-accepting chemotaxis (MCP) protein family.</text>
</comment>
<dbReference type="Gene3D" id="1.10.287.950">
    <property type="entry name" value="Methyl-accepting chemotaxis protein"/>
    <property type="match status" value="1"/>
</dbReference>
<dbReference type="EMBL" id="MKIE01000005">
    <property type="protein sequence ID" value="OHW62085.1"/>
    <property type="molecule type" value="Genomic_DNA"/>
</dbReference>
<dbReference type="PROSITE" id="PS50885">
    <property type="entry name" value="HAMP"/>
    <property type="match status" value="1"/>
</dbReference>
<dbReference type="CDD" id="cd12912">
    <property type="entry name" value="PDC2_MCP_like"/>
    <property type="match status" value="1"/>
</dbReference>
<dbReference type="AlphaFoldDB" id="A0A1S1V6M1"/>
<evidence type="ECO:0000256" key="4">
    <source>
        <dbReference type="ARBA" id="ARBA00022692"/>
    </source>
</evidence>
<dbReference type="InterPro" id="IPR033479">
    <property type="entry name" value="dCache_1"/>
</dbReference>
<gene>
    <name evidence="13" type="primary">mcpB_2</name>
    <name evidence="13" type="ORF">EUAN_15330</name>
</gene>
<dbReference type="RefSeq" id="WP_071063318.1">
    <property type="nucleotide sequence ID" value="NZ_MKIE01000005.1"/>
</dbReference>
<evidence type="ECO:0000313" key="14">
    <source>
        <dbReference type="Proteomes" id="UP000180254"/>
    </source>
</evidence>
<protein>
    <submittedName>
        <fullName evidence="13">Methyl-accepting chemotaxis protein McpB</fullName>
    </submittedName>
</protein>
<keyword evidence="2" id="KW-1003">Cell membrane</keyword>
<dbReference type="InterPro" id="IPR003660">
    <property type="entry name" value="HAMP_dom"/>
</dbReference>
<comment type="caution">
    <text evidence="13">The sequence shown here is derived from an EMBL/GenBank/DDBJ whole genome shotgun (WGS) entry which is preliminary data.</text>
</comment>
<evidence type="ECO:0000256" key="3">
    <source>
        <dbReference type="ARBA" id="ARBA00022500"/>
    </source>
</evidence>
<dbReference type="Proteomes" id="UP000180254">
    <property type="component" value="Unassembled WGS sequence"/>
</dbReference>
<organism evidence="13 14">
    <name type="scientific">Andreesenia angusta</name>
    <dbReference type="NCBI Taxonomy" id="39480"/>
    <lineage>
        <taxon>Bacteria</taxon>
        <taxon>Bacillati</taxon>
        <taxon>Bacillota</taxon>
        <taxon>Tissierellia</taxon>
        <taxon>Tissierellales</taxon>
        <taxon>Gottschalkiaceae</taxon>
        <taxon>Andreesenia</taxon>
    </lineage>
</organism>
<dbReference type="SUPFAM" id="SSF103190">
    <property type="entry name" value="Sensory domain-like"/>
    <property type="match status" value="1"/>
</dbReference>